<dbReference type="EMBL" id="MKKU01000114">
    <property type="protein sequence ID" value="RNF23649.1"/>
    <property type="molecule type" value="Genomic_DNA"/>
</dbReference>
<proteinExistence type="predicted"/>
<organism evidence="2 3">
    <name type="scientific">Trypanosoma conorhini</name>
    <dbReference type="NCBI Taxonomy" id="83891"/>
    <lineage>
        <taxon>Eukaryota</taxon>
        <taxon>Discoba</taxon>
        <taxon>Euglenozoa</taxon>
        <taxon>Kinetoplastea</taxon>
        <taxon>Metakinetoplastina</taxon>
        <taxon>Trypanosomatida</taxon>
        <taxon>Trypanosomatidae</taxon>
        <taxon>Trypanosoma</taxon>
    </lineage>
</organism>
<feature type="compositionally biased region" description="Polar residues" evidence="1">
    <location>
        <begin position="75"/>
        <end position="85"/>
    </location>
</feature>
<dbReference type="RefSeq" id="XP_029230221.1">
    <property type="nucleotide sequence ID" value="XM_029369672.1"/>
</dbReference>
<feature type="region of interest" description="Disordered" evidence="1">
    <location>
        <begin position="131"/>
        <end position="151"/>
    </location>
</feature>
<dbReference type="AlphaFoldDB" id="A0A3R7PQN6"/>
<dbReference type="GeneID" id="40316360"/>
<evidence type="ECO:0000313" key="2">
    <source>
        <dbReference type="EMBL" id="RNF23649.1"/>
    </source>
</evidence>
<evidence type="ECO:0000313" key="3">
    <source>
        <dbReference type="Proteomes" id="UP000284403"/>
    </source>
</evidence>
<dbReference type="Proteomes" id="UP000284403">
    <property type="component" value="Unassembled WGS sequence"/>
</dbReference>
<gene>
    <name evidence="2" type="ORF">Tco025E_02749</name>
</gene>
<feature type="compositionally biased region" description="Low complexity" evidence="1">
    <location>
        <begin position="133"/>
        <end position="151"/>
    </location>
</feature>
<keyword evidence="3" id="KW-1185">Reference proteome</keyword>
<protein>
    <submittedName>
        <fullName evidence="2">Uncharacterized protein</fullName>
    </submittedName>
</protein>
<accession>A0A3R7PQN6</accession>
<evidence type="ECO:0000256" key="1">
    <source>
        <dbReference type="SAM" id="MobiDB-lite"/>
    </source>
</evidence>
<reference evidence="2 3" key="1">
    <citation type="journal article" date="2018" name="BMC Genomics">
        <title>Genomic comparison of Trypanosoma conorhini and Trypanosoma rangeli to Trypanosoma cruzi strains of high and low virulence.</title>
        <authorList>
            <person name="Bradwell K.R."/>
            <person name="Koparde V.N."/>
            <person name="Matveyev A.V."/>
            <person name="Serrano M.G."/>
            <person name="Alves J.M."/>
            <person name="Parikh H."/>
            <person name="Huang B."/>
            <person name="Lee V."/>
            <person name="Espinosa-Alvarez O."/>
            <person name="Ortiz P.A."/>
            <person name="Costa-Martins A.G."/>
            <person name="Teixeira M.M."/>
            <person name="Buck G.A."/>
        </authorList>
    </citation>
    <scope>NUCLEOTIDE SEQUENCE [LARGE SCALE GENOMIC DNA]</scope>
    <source>
        <strain evidence="2 3">025E</strain>
    </source>
</reference>
<name>A0A3R7PQN6_9TRYP</name>
<sequence length="151" mass="16250">MRRQYRLLLSNIPLSSTAQRRLGASTARSPPRDTPSSAAVPRRKVLQPTPHTDNDCRSAHPGGCRRRAPERKSGSAGSFSFTPASEGSKPRAALLHPHTVSETHAWASLHPVQTSCQISAAGSRAGCHFGRVTSTSSPQRQSTPPRRLLLA</sequence>
<feature type="region of interest" description="Disordered" evidence="1">
    <location>
        <begin position="8"/>
        <end position="92"/>
    </location>
</feature>
<comment type="caution">
    <text evidence="2">The sequence shown here is derived from an EMBL/GenBank/DDBJ whole genome shotgun (WGS) entry which is preliminary data.</text>
</comment>